<dbReference type="Pfam" id="PF11745">
    <property type="entry name" value="DUF3304"/>
    <property type="match status" value="1"/>
</dbReference>
<accession>A0AAJ0ZLG6</accession>
<reference evidence="1" key="1">
    <citation type="submission" date="2020-12" db="EMBL/GenBank/DDBJ databases">
        <title>Generalized mutagenesis with transposon Tn5. A laboratory procedure for the identification of genes responsible for a bacterial phenotype and its regulation, illustrated with phenazine production in Pseudomonas chlororaphis.</title>
        <authorList>
            <person name="Muzio F."/>
            <person name="Sobrero P."/>
            <person name="Agaras B."/>
            <person name="Valverde C."/>
        </authorList>
    </citation>
    <scope>NUCLEOTIDE SEQUENCE</scope>
    <source>
        <strain evidence="1">SMMP3</strain>
    </source>
</reference>
<evidence type="ECO:0000313" key="1">
    <source>
        <dbReference type="EMBL" id="MBU4634923.1"/>
    </source>
</evidence>
<comment type="caution">
    <text evidence="1">The sequence shown here is derived from an EMBL/GenBank/DDBJ whole genome shotgun (WGS) entry which is preliminary data.</text>
</comment>
<dbReference type="InterPro" id="IPR021733">
    <property type="entry name" value="DUF3304"/>
</dbReference>
<dbReference type="Proteomes" id="UP000787568">
    <property type="component" value="Unassembled WGS sequence"/>
</dbReference>
<organism evidence="1 2">
    <name type="scientific">Pseudomonas chlororaphis subsp. aurantiaca</name>
    <dbReference type="NCBI Taxonomy" id="86192"/>
    <lineage>
        <taxon>Bacteria</taxon>
        <taxon>Pseudomonadati</taxon>
        <taxon>Pseudomonadota</taxon>
        <taxon>Gammaproteobacteria</taxon>
        <taxon>Pseudomonadales</taxon>
        <taxon>Pseudomonadaceae</taxon>
        <taxon>Pseudomonas</taxon>
    </lineage>
</organism>
<evidence type="ECO:0000313" key="2">
    <source>
        <dbReference type="Proteomes" id="UP000787568"/>
    </source>
</evidence>
<name>A0AAJ0ZLG6_9PSED</name>
<gene>
    <name evidence="1" type="ORF">I8747_19145</name>
</gene>
<dbReference type="RefSeq" id="WP_124309974.1">
    <property type="nucleotide sequence ID" value="NZ_CP027715.1"/>
</dbReference>
<proteinExistence type="predicted"/>
<dbReference type="EMBL" id="JAEEFW010000006">
    <property type="protein sequence ID" value="MBU4634923.1"/>
    <property type="molecule type" value="Genomic_DNA"/>
</dbReference>
<protein>
    <submittedName>
        <fullName evidence="1">DUF3304 domain-containing protein</fullName>
    </submittedName>
</protein>
<dbReference type="PROSITE" id="PS51257">
    <property type="entry name" value="PROKAR_LIPOPROTEIN"/>
    <property type="match status" value="1"/>
</dbReference>
<sequence length="176" mass="19266">MGQGRLFGGMALGMLGTLMLSACQARQEMLSAPVTGFNHTSAAINWFSVNGAGGGNAGPHQAGGSEVCCGMVPRNWTPGLRAIVVWEKDPAPYAYGKWSERPYSDEWRARMAVHKKQYSRHEMTVEIPKYDEPGSLKVHFLPCNEVRVSATGITPGYPGYPYNFPMNMPEPKVCPD</sequence>
<dbReference type="AlphaFoldDB" id="A0AAJ0ZLG6"/>